<organism evidence="3 4">
    <name type="scientific">Aliidiomarina taiwanensis</name>
    <dbReference type="NCBI Taxonomy" id="946228"/>
    <lineage>
        <taxon>Bacteria</taxon>
        <taxon>Pseudomonadati</taxon>
        <taxon>Pseudomonadota</taxon>
        <taxon>Gammaproteobacteria</taxon>
        <taxon>Alteromonadales</taxon>
        <taxon>Idiomarinaceae</taxon>
        <taxon>Aliidiomarina</taxon>
    </lineage>
</organism>
<dbReference type="SUPFAM" id="SSF102405">
    <property type="entry name" value="MCP/YpsA-like"/>
    <property type="match status" value="1"/>
</dbReference>
<dbReference type="AlphaFoldDB" id="A0A432X8K6"/>
<dbReference type="InterPro" id="IPR057666">
    <property type="entry name" value="DrpA_SLOG"/>
</dbReference>
<dbReference type="Gene3D" id="3.40.50.450">
    <property type="match status" value="1"/>
</dbReference>
<evidence type="ECO:0000259" key="2">
    <source>
        <dbReference type="Pfam" id="PF02481"/>
    </source>
</evidence>
<dbReference type="EMBL" id="PIPQ01000001">
    <property type="protein sequence ID" value="RUO43699.1"/>
    <property type="molecule type" value="Genomic_DNA"/>
</dbReference>
<proteinExistence type="inferred from homology"/>
<reference evidence="3 4" key="1">
    <citation type="journal article" date="2011" name="Front. Microbiol.">
        <title>Genomic signatures of strain selection and enhancement in Bacillus atrophaeus var. globigii, a historical biowarfare simulant.</title>
        <authorList>
            <person name="Gibbons H.S."/>
            <person name="Broomall S.M."/>
            <person name="McNew L.A."/>
            <person name="Daligault H."/>
            <person name="Chapman C."/>
            <person name="Bruce D."/>
            <person name="Karavis M."/>
            <person name="Krepps M."/>
            <person name="McGregor P.A."/>
            <person name="Hong C."/>
            <person name="Park K.H."/>
            <person name="Akmal A."/>
            <person name="Feldman A."/>
            <person name="Lin J.S."/>
            <person name="Chang W.E."/>
            <person name="Higgs B.W."/>
            <person name="Demirev P."/>
            <person name="Lindquist J."/>
            <person name="Liem A."/>
            <person name="Fochler E."/>
            <person name="Read T.D."/>
            <person name="Tapia R."/>
            <person name="Johnson S."/>
            <person name="Bishop-Lilly K.A."/>
            <person name="Detter C."/>
            <person name="Han C."/>
            <person name="Sozhamannan S."/>
            <person name="Rosenzweig C.N."/>
            <person name="Skowronski E.W."/>
        </authorList>
    </citation>
    <scope>NUCLEOTIDE SEQUENCE [LARGE SCALE GENOMIC DNA]</scope>
    <source>
        <strain evidence="3 4">AIT1</strain>
    </source>
</reference>
<comment type="similarity">
    <text evidence="1">Belongs to the DprA/Smf family.</text>
</comment>
<gene>
    <name evidence="3" type="ORF">CWE15_00410</name>
</gene>
<sequence>MIQAHSPYFRIMLGSTYNVLALYNWNDMNILDALALKELKGVGDETISSLLIFAAANGFKTLEDIAGVRTQNLPLKRTPSSLVEFLKVGHFESARKQISEKIEEWRLQGIKVIMRGDAKYPSHLLEVVKPPPFLFCKGNVELLQSNKAIAVVGTRNNTALGKELTKSTVEAFASKGFAIISGLALGIDAIAHRAALDFRVPTIAVLVDLATISPAVNRKLANEILDNGGLWVSENPPGTRSIPALFAKRDRIQAGLASAVFAIETTIDGGTMHAVNASYAMGRPVFVPDSQAAGYPDLSIPAISGTQNLVKEQRASYYSEDSYEEIHSDLLS</sequence>
<dbReference type="Proteomes" id="UP000286976">
    <property type="component" value="Unassembled WGS sequence"/>
</dbReference>
<dbReference type="GO" id="GO:0009294">
    <property type="term" value="P:DNA-mediated transformation"/>
    <property type="evidence" value="ECO:0007669"/>
    <property type="project" value="InterPro"/>
</dbReference>
<protein>
    <submittedName>
        <fullName evidence="3">DNA-processing protein DprA</fullName>
    </submittedName>
</protein>
<accession>A0A432X8K6</accession>
<evidence type="ECO:0000313" key="4">
    <source>
        <dbReference type="Proteomes" id="UP000286976"/>
    </source>
</evidence>
<dbReference type="PANTHER" id="PTHR43022">
    <property type="entry name" value="PROTEIN SMF"/>
    <property type="match status" value="1"/>
</dbReference>
<evidence type="ECO:0000256" key="1">
    <source>
        <dbReference type="ARBA" id="ARBA00006525"/>
    </source>
</evidence>
<name>A0A432X8K6_9GAMM</name>
<comment type="caution">
    <text evidence="3">The sequence shown here is derived from an EMBL/GenBank/DDBJ whole genome shotgun (WGS) entry which is preliminary data.</text>
</comment>
<keyword evidence="4" id="KW-1185">Reference proteome</keyword>
<dbReference type="InterPro" id="IPR003488">
    <property type="entry name" value="DprA"/>
</dbReference>
<dbReference type="PANTHER" id="PTHR43022:SF1">
    <property type="entry name" value="PROTEIN SMF"/>
    <property type="match status" value="1"/>
</dbReference>
<feature type="domain" description="Smf/DprA SLOG" evidence="2">
    <location>
        <begin position="111"/>
        <end position="319"/>
    </location>
</feature>
<evidence type="ECO:0000313" key="3">
    <source>
        <dbReference type="EMBL" id="RUO43699.1"/>
    </source>
</evidence>
<dbReference type="Pfam" id="PF02481">
    <property type="entry name" value="DNA_processg_A"/>
    <property type="match status" value="1"/>
</dbReference>